<evidence type="ECO:0000313" key="2">
    <source>
        <dbReference type="EMBL" id="MDF1585781.1"/>
    </source>
</evidence>
<organism evidence="2 3">
    <name type="scientific">Marinimicrococcus flavescens</name>
    <dbReference type="NCBI Taxonomy" id="3031815"/>
    <lineage>
        <taxon>Bacteria</taxon>
        <taxon>Pseudomonadati</taxon>
        <taxon>Pseudomonadota</taxon>
        <taxon>Alphaproteobacteria</taxon>
        <taxon>Geminicoccales</taxon>
        <taxon>Geminicoccaceae</taxon>
        <taxon>Marinimicrococcus</taxon>
    </lineage>
</organism>
<feature type="region of interest" description="Disordered" evidence="1">
    <location>
        <begin position="1"/>
        <end position="26"/>
    </location>
</feature>
<reference evidence="2 3" key="1">
    <citation type="submission" date="2023-03" db="EMBL/GenBank/DDBJ databases">
        <title>YIM 152171 draft genome.</title>
        <authorList>
            <person name="Yang Z."/>
        </authorList>
    </citation>
    <scope>NUCLEOTIDE SEQUENCE [LARGE SCALE GENOMIC DNA]</scope>
    <source>
        <strain evidence="2 3">YIM 152171</strain>
    </source>
</reference>
<dbReference type="InterPro" id="IPR010412">
    <property type="entry name" value="DUF1007"/>
</dbReference>
<dbReference type="Proteomes" id="UP001301140">
    <property type="component" value="Unassembled WGS sequence"/>
</dbReference>
<evidence type="ECO:0000256" key="1">
    <source>
        <dbReference type="SAM" id="MobiDB-lite"/>
    </source>
</evidence>
<keyword evidence="3" id="KW-1185">Reference proteome</keyword>
<sequence>MARLRTIPPPPGALQAPAGEKAPTTPRLRARRSAGARAATASAPLAAALIAACLCVVAAPPARAHPHGWIDVTVSVLFDRSGKACGLRQHWLFDEFYSTFATEGLAPSGEEQALQDGIDALMRENMTNLAEFGYFTRVVRAGADVTFGPVAEMAASMHGQRLGMSFVLPFSAPLDLAAAPLTYAIFDPTYYIEMLHAETKGAISLEDAPPGCTFAMETPNPDADWVALASSLDRNQSAGDGLGAVFAEKVTVACE</sequence>
<protein>
    <submittedName>
        <fullName evidence="2">DUF1007 family protein</fullName>
    </submittedName>
</protein>
<dbReference type="EMBL" id="JARGEQ010000040">
    <property type="protein sequence ID" value="MDF1585781.1"/>
    <property type="molecule type" value="Genomic_DNA"/>
</dbReference>
<proteinExistence type="predicted"/>
<gene>
    <name evidence="2" type="ORF">PZ740_05205</name>
</gene>
<dbReference type="AlphaFoldDB" id="A0AAP3XQD1"/>
<comment type="caution">
    <text evidence="2">The sequence shown here is derived from an EMBL/GenBank/DDBJ whole genome shotgun (WGS) entry which is preliminary data.</text>
</comment>
<dbReference type="Pfam" id="PF06226">
    <property type="entry name" value="DUF1007"/>
    <property type="match status" value="1"/>
</dbReference>
<accession>A0AAP3XQD1</accession>
<dbReference type="RefSeq" id="WP_327788197.1">
    <property type="nucleotide sequence ID" value="NZ_JARGEQ010000040.1"/>
</dbReference>
<evidence type="ECO:0000313" key="3">
    <source>
        <dbReference type="Proteomes" id="UP001301140"/>
    </source>
</evidence>
<name>A0AAP3XQD1_9PROT</name>